<dbReference type="InterPro" id="IPR001227">
    <property type="entry name" value="Ac_transferase_dom_sf"/>
</dbReference>
<dbReference type="InterPro" id="IPR057326">
    <property type="entry name" value="KR_dom"/>
</dbReference>
<dbReference type="InterPro" id="IPR016035">
    <property type="entry name" value="Acyl_Trfase/lysoPLipase"/>
</dbReference>
<dbReference type="SMART" id="SM00825">
    <property type="entry name" value="PKS_KS"/>
    <property type="match status" value="1"/>
</dbReference>
<dbReference type="InterPro" id="IPR018201">
    <property type="entry name" value="Ketoacyl_synth_AS"/>
</dbReference>
<dbReference type="SMART" id="SM00826">
    <property type="entry name" value="PKS_DH"/>
    <property type="match status" value="1"/>
</dbReference>
<dbReference type="Pfam" id="PF22621">
    <property type="entry name" value="CurL-like_PKS_C"/>
    <property type="match status" value="1"/>
</dbReference>
<dbReference type="Pfam" id="PF21089">
    <property type="entry name" value="PKS_DH_N"/>
    <property type="match status" value="1"/>
</dbReference>
<dbReference type="Gene3D" id="3.40.50.720">
    <property type="entry name" value="NAD(P)-binding Rossmann-like Domain"/>
    <property type="match status" value="3"/>
</dbReference>
<feature type="active site" description="Proton acceptor; for dehydratase activity" evidence="8">
    <location>
        <position position="986"/>
    </location>
</feature>
<feature type="active site" description="Proton donor; for dehydratase activity" evidence="8">
    <location>
        <position position="1197"/>
    </location>
</feature>
<evidence type="ECO:0000256" key="8">
    <source>
        <dbReference type="PROSITE-ProRule" id="PRU01363"/>
    </source>
</evidence>
<evidence type="ECO:0000256" key="9">
    <source>
        <dbReference type="SAM" id="MobiDB-lite"/>
    </source>
</evidence>
<dbReference type="SMART" id="SM00822">
    <property type="entry name" value="PKS_KR"/>
    <property type="match status" value="1"/>
</dbReference>
<keyword evidence="3" id="KW-0808">Transferase</keyword>
<evidence type="ECO:0000256" key="5">
    <source>
        <dbReference type="ARBA" id="ARBA00023002"/>
    </source>
</evidence>
<protein>
    <recommendedName>
        <fullName evidence="14">Polyketide synthase</fullName>
    </recommendedName>
</protein>
<dbReference type="Pfam" id="PF08659">
    <property type="entry name" value="KR"/>
    <property type="match status" value="1"/>
</dbReference>
<dbReference type="CDD" id="cd00833">
    <property type="entry name" value="PKS"/>
    <property type="match status" value="1"/>
</dbReference>
<dbReference type="GO" id="GO:0006633">
    <property type="term" value="P:fatty acid biosynthetic process"/>
    <property type="evidence" value="ECO:0007669"/>
    <property type="project" value="InterPro"/>
</dbReference>
<feature type="region of interest" description="C-terminal hotdog fold" evidence="8">
    <location>
        <begin position="1119"/>
        <end position="1289"/>
    </location>
</feature>
<dbReference type="InterPro" id="IPR011032">
    <property type="entry name" value="GroES-like_sf"/>
</dbReference>
<dbReference type="InterPro" id="IPR014031">
    <property type="entry name" value="Ketoacyl_synth_C"/>
</dbReference>
<dbReference type="InterPro" id="IPR049552">
    <property type="entry name" value="PKS_DH_N"/>
</dbReference>
<dbReference type="PROSITE" id="PS00606">
    <property type="entry name" value="KS3_1"/>
    <property type="match status" value="1"/>
</dbReference>
<dbReference type="Gene3D" id="3.40.366.10">
    <property type="entry name" value="Malonyl-Coenzyme A Acyl Carrier Protein, domain 2"/>
    <property type="match status" value="1"/>
</dbReference>
<dbReference type="GO" id="GO:0016491">
    <property type="term" value="F:oxidoreductase activity"/>
    <property type="evidence" value="ECO:0007669"/>
    <property type="project" value="UniProtKB-KW"/>
</dbReference>
<evidence type="ECO:0000313" key="13">
    <source>
        <dbReference type="Proteomes" id="UP001172155"/>
    </source>
</evidence>
<dbReference type="Pfam" id="PF00107">
    <property type="entry name" value="ADH_zinc_N"/>
    <property type="match status" value="1"/>
</dbReference>
<feature type="domain" description="Ketosynthase family 3 (KS3)" evidence="10">
    <location>
        <begin position="6"/>
        <end position="431"/>
    </location>
</feature>
<dbReference type="Pfam" id="PF00109">
    <property type="entry name" value="ketoacyl-synt"/>
    <property type="match status" value="1"/>
</dbReference>
<dbReference type="EMBL" id="JAUKUD010000003">
    <property type="protein sequence ID" value="KAK0749364.1"/>
    <property type="molecule type" value="Genomic_DNA"/>
</dbReference>
<feature type="region of interest" description="Disordered" evidence="9">
    <location>
        <begin position="446"/>
        <end position="482"/>
    </location>
</feature>
<dbReference type="InterPro" id="IPR016036">
    <property type="entry name" value="Malonyl_transacylase_ACP-bd"/>
</dbReference>
<keyword evidence="2" id="KW-0597">Phosphoprotein</keyword>
<dbReference type="GO" id="GO:0044550">
    <property type="term" value="P:secondary metabolite biosynthetic process"/>
    <property type="evidence" value="ECO:0007669"/>
    <property type="project" value="TreeGrafter"/>
</dbReference>
<dbReference type="PANTHER" id="PTHR43775">
    <property type="entry name" value="FATTY ACID SYNTHASE"/>
    <property type="match status" value="1"/>
</dbReference>
<dbReference type="InterPro" id="IPR020807">
    <property type="entry name" value="PKS_DH"/>
</dbReference>
<dbReference type="PROSITE" id="PS52019">
    <property type="entry name" value="PKS_MFAS_DH"/>
    <property type="match status" value="1"/>
</dbReference>
<dbReference type="InterPro" id="IPR049900">
    <property type="entry name" value="PKS_mFAS_DH"/>
</dbReference>
<dbReference type="Pfam" id="PF14765">
    <property type="entry name" value="PS-DH"/>
    <property type="match status" value="1"/>
</dbReference>
<comment type="caution">
    <text evidence="12">The sequence shown here is derived from an EMBL/GenBank/DDBJ whole genome shotgun (WGS) entry which is preliminary data.</text>
</comment>
<dbReference type="PANTHER" id="PTHR43775:SF29">
    <property type="entry name" value="ASPERFURANONE POLYKETIDE SYNTHASE AFOG-RELATED"/>
    <property type="match status" value="1"/>
</dbReference>
<dbReference type="PROSITE" id="PS52004">
    <property type="entry name" value="KS3_2"/>
    <property type="match status" value="1"/>
</dbReference>
<keyword evidence="1" id="KW-0596">Phosphopantetheine</keyword>
<gene>
    <name evidence="12" type="ORF">B0T18DRAFT_427495</name>
</gene>
<dbReference type="SUPFAM" id="SSF55048">
    <property type="entry name" value="Probable ACP-binding domain of malonyl-CoA ACP transacylase"/>
    <property type="match status" value="1"/>
</dbReference>
<organism evidence="12 13">
    <name type="scientific">Schizothecium vesticola</name>
    <dbReference type="NCBI Taxonomy" id="314040"/>
    <lineage>
        <taxon>Eukaryota</taxon>
        <taxon>Fungi</taxon>
        <taxon>Dikarya</taxon>
        <taxon>Ascomycota</taxon>
        <taxon>Pezizomycotina</taxon>
        <taxon>Sordariomycetes</taxon>
        <taxon>Sordariomycetidae</taxon>
        <taxon>Sordariales</taxon>
        <taxon>Schizotheciaceae</taxon>
        <taxon>Schizothecium</taxon>
    </lineage>
</organism>
<dbReference type="Gene3D" id="3.90.180.10">
    <property type="entry name" value="Medium-chain alcohol dehydrogenases, catalytic domain"/>
    <property type="match status" value="1"/>
</dbReference>
<dbReference type="InterPro" id="IPR020843">
    <property type="entry name" value="ER"/>
</dbReference>
<dbReference type="SMART" id="SM00829">
    <property type="entry name" value="PKS_ER"/>
    <property type="match status" value="1"/>
</dbReference>
<dbReference type="InterPro" id="IPR036291">
    <property type="entry name" value="NAD(P)-bd_dom_sf"/>
</dbReference>
<dbReference type="Gene3D" id="3.30.70.3290">
    <property type="match status" value="1"/>
</dbReference>
<dbReference type="Pfam" id="PF00698">
    <property type="entry name" value="Acyl_transf_1"/>
    <property type="match status" value="1"/>
</dbReference>
<dbReference type="Pfam" id="PF02801">
    <property type="entry name" value="Ketoacyl-synt_C"/>
    <property type="match status" value="1"/>
</dbReference>
<evidence type="ECO:0000259" key="11">
    <source>
        <dbReference type="PROSITE" id="PS52019"/>
    </source>
</evidence>
<dbReference type="GO" id="GO:0004315">
    <property type="term" value="F:3-oxoacyl-[acyl-carrier-protein] synthase activity"/>
    <property type="evidence" value="ECO:0007669"/>
    <property type="project" value="InterPro"/>
</dbReference>
<dbReference type="InterPro" id="IPR050091">
    <property type="entry name" value="PKS_NRPS_Biosynth_Enz"/>
</dbReference>
<dbReference type="InterPro" id="IPR014030">
    <property type="entry name" value="Ketoacyl_synth_N"/>
</dbReference>
<evidence type="ECO:0000256" key="7">
    <source>
        <dbReference type="ARBA" id="ARBA00023315"/>
    </source>
</evidence>
<dbReference type="InterPro" id="IPR013968">
    <property type="entry name" value="PKS_KR"/>
</dbReference>
<dbReference type="InterPro" id="IPR016039">
    <property type="entry name" value="Thiolase-like"/>
</dbReference>
<evidence type="ECO:0000256" key="3">
    <source>
        <dbReference type="ARBA" id="ARBA00022679"/>
    </source>
</evidence>
<evidence type="ECO:0000256" key="2">
    <source>
        <dbReference type="ARBA" id="ARBA00022553"/>
    </source>
</evidence>
<evidence type="ECO:0000313" key="12">
    <source>
        <dbReference type="EMBL" id="KAK0749364.1"/>
    </source>
</evidence>
<evidence type="ECO:0000259" key="10">
    <source>
        <dbReference type="PROSITE" id="PS52004"/>
    </source>
</evidence>
<dbReference type="GO" id="GO:0004312">
    <property type="term" value="F:fatty acid synthase activity"/>
    <property type="evidence" value="ECO:0007669"/>
    <property type="project" value="TreeGrafter"/>
</dbReference>
<dbReference type="InterPro" id="IPR049551">
    <property type="entry name" value="PKS_DH_C"/>
</dbReference>
<accession>A0AA40F1P5</accession>
<dbReference type="Gene3D" id="3.10.129.110">
    <property type="entry name" value="Polyketide synthase dehydratase"/>
    <property type="match status" value="1"/>
</dbReference>
<evidence type="ECO:0008006" key="14">
    <source>
        <dbReference type="Google" id="ProtNLM"/>
    </source>
</evidence>
<keyword evidence="13" id="KW-1185">Reference proteome</keyword>
<dbReference type="SUPFAM" id="SSF52151">
    <property type="entry name" value="FabD/lysophospholipase-like"/>
    <property type="match status" value="1"/>
</dbReference>
<dbReference type="InterPro" id="IPR020841">
    <property type="entry name" value="PKS_Beta-ketoAc_synthase_dom"/>
</dbReference>
<dbReference type="SUPFAM" id="SSF53901">
    <property type="entry name" value="Thiolase-like"/>
    <property type="match status" value="1"/>
</dbReference>
<dbReference type="InterPro" id="IPR013149">
    <property type="entry name" value="ADH-like_C"/>
</dbReference>
<sequence>METDYSCPIAIVGVGCRFPGGASSPERLWEVLSNGQSAWSEFPPDRMNINGFYHPSPERSDGFNFKGAHFINGDVAAFDANFFGVAKTEADAIDPQQRILLEVAYEAAENAGIPMEALQGSRTCVFVGSFVKDYEQISMRDSQTTAPDCATGNGIAIMANRISYFFDLQGTSQTIDTGCSASLVCVHQAVNDLRSGKSDLGFAGGAGLILTPSTIMPMTSLGFLSADGKCFTFDSRANGYGRGEGVGIVVLKRLSDAIRDNDTIRAVIRGTASNQDGHTAGITVPNPDAQVRCINAAYRDAGLDKDETAYVECHGTGTKVGDWRELKAISSALCDARPGEKAMYVGSVKPNIGHLEGSAGVAGLIKAVLIAEKGQIPPHINFENWNPDIKHDEWRVDIARELMAFPAEGLRRISVNCFGFGGTNAHGVMDDARGYLRQRGLTAHHNTVDPLDSNLSHSGDSGSATPTSASMGSSWDLASQSIHSPPASTPQLFVYSTNHRAGIPLIATSHLPHLESHNTSLRDYSYTLFSRRSHLDFRAFTVASSIAELAQKLPSLTPARAGANKTFRPALIFCGQGAQYTRMAIDLLALPVFGTSIAAAHAYLSTLDPSFDLIAHLRADEASTQIHSPAVAQPATTAVQVALVDVLRACGILPAAVVGHSSGEIAAAYAAGYLSREEAWRVAFFRGQWAAKVTRKGRMLAVALGRDDARAYLEDGGGGVVVACINAPGMVTLSGDEAGVLAVKERLDGDKVWNVLVGVETAYHSAHMAEVEAGYRADIDGVGRGERAREGEGVRMFSSLTGKEVSTDGGWALDAEYWARNMTSPVEFEAAVKGAVEEGGVGAFIEVSPHRVWGRALGETVQAVKGKGDGKELPYYAMMEKGREGTRTVLEMVGELWTKGVEVEVDWVYESDHHDRLPKCLVDLPPYPWDHSKTYWHESHLSRAHRFREFGRLDYIGAPTADGLYPYEPKWRGFFRLSENPWLKDHKVQTELLYPAAGMVVMAIEGAKQVVHDVIDSPADILDFEVSQFEIKAPMVIPADDAGLEHTMNAKRVSDSFRHGVTTWVYEFAIYSKPYADAPFQENAKGLVTVRFHRRGAEQTTSASILNKPIPSKYANATSQPGDGPSPFEFYEGLDVVGMSYGPLFRNIVDLGRPTKTTHPDEDDEKECCATLVVPNTRAKMPMQFEYDHVIHPATLDAVFQTFFTLAGEENSEPMVPFFVESVRVAGGITKRVGAEMFGVARGRSVGLREAEAGIDVWEKKRDDGGGAEKHVVQVKGLRAMTIASTAAGGGGAGGGFLPSHRNLCSTVVWKEDVAFVERVESAAAFLDLMGYKNPAARALQIGGDERTAGLVLGLLADGPTPRLARYGVAVDGQKFDKVLEGVEARLRGLMVFEDVEGLTGDVEGSYDVVIIDGDEATVEAGVAEKLLAPGGFMMLTSKEDTNDLEKLNLWTASLASLTTIGGTTVSPELGLVQLFQKTAPTTTKPAPRRPIIILTPDSPTHPTATTLQDRLTRAGLETKIHPVAWLADASAPATLRTSLVISLIELSDPLVFHMAAPTYALLQSLLQHARALLWVTAGAATLGCTNPRGAVFSGWARTVRSEDSSKDIVLLDLEQGGSGEAEWIEKIAVGMGAAAGAGGEREFAVRDGRVHIPRLVPMEGLNALVERGPEKGRIKFMMCPAGGAGGSLKLEVERAGDPLGGLYFGEDGMAGVGLGAGEVRVQVERTFLRGADLETVMGRNARKEVGVDVVGRVVEVGEGGEAVLGQRVVAMATGGAVRGSLVVEGEYMVQVPGEGTPWSVAAVYTAYRATLDLSRKGTRRVVVLGAAGGYGLAAVAVFQNMGAEVIAVVSNEEQRELVKGWTDVGDEFVLCEGPGLAERVRDLTGDMGANLVFDPAPSKEHTETSFACVATNGRVFQVVTGSANWDVARLPTRPFELVRFDLDGYFASDRVVFDSAFQTVYSQVASKTPVAPEMCRVFKFGQAGEALQLMERDSAGIYALEYDSDEEVRLGFYPTETKVELSFDGAYIVIGGVGGLGLGCAEWLVEKGAGHVILVSRSGVPTSDALSKRLQALRESPNATIHTYTLDICDEAAVIDFAAWLRAQPFFVGGVIHAAGVLRDFTYQNMSHPDWALAARPKTLGSWNLHTHLPLSHPSSFFVFLSSAAGVIGNRGQSNYAAGNAFQDALAHHRPSRTVSLDLGPVIGAGMVDQTMMDLLRSVGYFGIRRSDMFLALDRAVCGATPPQVVLGVGTGGLLAQNTPADPFWADTPLFALLNRVDVNANPHHSDTSSGGGGGAENLVPRLQMAGSVDEAVEILLGPLIAAMVSIIPNIDASEILPHMTPNECRSDSMRGTNIDNWLKRTTGVAVGQAINGMPLRRICEEVVGRGGFVVVG</sequence>
<keyword evidence="6" id="KW-0511">Multifunctional enzyme</keyword>
<dbReference type="InterPro" id="IPR042104">
    <property type="entry name" value="PKS_dehydratase_sf"/>
</dbReference>
<evidence type="ECO:0000256" key="4">
    <source>
        <dbReference type="ARBA" id="ARBA00022857"/>
    </source>
</evidence>
<feature type="domain" description="PKS/mFAS DH" evidence="11">
    <location>
        <begin position="953"/>
        <end position="1289"/>
    </location>
</feature>
<dbReference type="Gene3D" id="3.40.47.10">
    <property type="match status" value="1"/>
</dbReference>
<dbReference type="InterPro" id="IPR014043">
    <property type="entry name" value="Acyl_transferase_dom"/>
</dbReference>
<feature type="region of interest" description="N-terminal hotdog fold" evidence="8">
    <location>
        <begin position="953"/>
        <end position="1095"/>
    </location>
</feature>
<dbReference type="Proteomes" id="UP001172155">
    <property type="component" value="Unassembled WGS sequence"/>
</dbReference>
<dbReference type="SUPFAM" id="SSF51735">
    <property type="entry name" value="NAD(P)-binding Rossmann-fold domains"/>
    <property type="match status" value="3"/>
</dbReference>
<keyword evidence="4" id="KW-0521">NADP</keyword>
<name>A0AA40F1P5_9PEZI</name>
<proteinExistence type="predicted"/>
<dbReference type="SUPFAM" id="SSF50129">
    <property type="entry name" value="GroES-like"/>
    <property type="match status" value="1"/>
</dbReference>
<feature type="compositionally biased region" description="Polar residues" evidence="9">
    <location>
        <begin position="453"/>
        <end position="482"/>
    </location>
</feature>
<evidence type="ECO:0000256" key="1">
    <source>
        <dbReference type="ARBA" id="ARBA00022450"/>
    </source>
</evidence>
<dbReference type="SMART" id="SM00827">
    <property type="entry name" value="PKS_AT"/>
    <property type="match status" value="1"/>
</dbReference>
<dbReference type="CDD" id="cd05274">
    <property type="entry name" value="KR_FAS_SDR_x"/>
    <property type="match status" value="1"/>
</dbReference>
<keyword evidence="7" id="KW-0012">Acyltransferase</keyword>
<keyword evidence="5" id="KW-0560">Oxidoreductase</keyword>
<reference evidence="12" key="1">
    <citation type="submission" date="2023-06" db="EMBL/GenBank/DDBJ databases">
        <title>Genome-scale phylogeny and comparative genomics of the fungal order Sordariales.</title>
        <authorList>
            <consortium name="Lawrence Berkeley National Laboratory"/>
            <person name="Hensen N."/>
            <person name="Bonometti L."/>
            <person name="Westerberg I."/>
            <person name="Brannstrom I.O."/>
            <person name="Guillou S."/>
            <person name="Cros-Aarteil S."/>
            <person name="Calhoun S."/>
            <person name="Haridas S."/>
            <person name="Kuo A."/>
            <person name="Mondo S."/>
            <person name="Pangilinan J."/>
            <person name="Riley R."/>
            <person name="LaButti K."/>
            <person name="Andreopoulos B."/>
            <person name="Lipzen A."/>
            <person name="Chen C."/>
            <person name="Yanf M."/>
            <person name="Daum C."/>
            <person name="Ng V."/>
            <person name="Clum A."/>
            <person name="Steindorff A."/>
            <person name="Ohm R."/>
            <person name="Martin F."/>
            <person name="Silar P."/>
            <person name="Natvig D."/>
            <person name="Lalanne C."/>
            <person name="Gautier V."/>
            <person name="Ament-velasquez S.L."/>
            <person name="Kruys A."/>
            <person name="Hutchinson M.I."/>
            <person name="Powell A.J."/>
            <person name="Barry K."/>
            <person name="Miller A.N."/>
            <person name="Grigoriev I.V."/>
            <person name="Debuchy R."/>
            <person name="Gladieux P."/>
            <person name="Thoren M.H."/>
            <person name="Johannesson H."/>
        </authorList>
    </citation>
    <scope>NUCLEOTIDE SEQUENCE</scope>
    <source>
        <strain evidence="12">SMH3187-1</strain>
    </source>
</reference>
<evidence type="ECO:0000256" key="6">
    <source>
        <dbReference type="ARBA" id="ARBA00023268"/>
    </source>
</evidence>